<name>A0A7J8FPH1_ROUAE</name>
<evidence type="ECO:0000256" key="1">
    <source>
        <dbReference type="SAM" id="MobiDB-lite"/>
    </source>
</evidence>
<accession>A0A7J8FPH1</accession>
<sequence>MASALSSQLRVVVATSLQDSRSPPPPSPHPACSAAEAVLAAAVVSASPPPPPRPVRRPAALAGWGTVVVDARPCLREGEFPPRRRGQPRLSPAAPRPRKGPACPAGRAPSVRNGRLG</sequence>
<dbReference type="Proteomes" id="UP000593571">
    <property type="component" value="Unassembled WGS sequence"/>
</dbReference>
<evidence type="ECO:0000313" key="2">
    <source>
        <dbReference type="EMBL" id="KAF6449451.1"/>
    </source>
</evidence>
<keyword evidence="3" id="KW-1185">Reference proteome</keyword>
<feature type="region of interest" description="Disordered" evidence="1">
    <location>
        <begin position="76"/>
        <end position="117"/>
    </location>
</feature>
<reference evidence="2 3" key="1">
    <citation type="journal article" date="2020" name="Nature">
        <title>Six reference-quality genomes reveal evolution of bat adaptations.</title>
        <authorList>
            <person name="Jebb D."/>
            <person name="Huang Z."/>
            <person name="Pippel M."/>
            <person name="Hughes G.M."/>
            <person name="Lavrichenko K."/>
            <person name="Devanna P."/>
            <person name="Winkler S."/>
            <person name="Jermiin L.S."/>
            <person name="Skirmuntt E.C."/>
            <person name="Katzourakis A."/>
            <person name="Burkitt-Gray L."/>
            <person name="Ray D.A."/>
            <person name="Sullivan K.A.M."/>
            <person name="Roscito J.G."/>
            <person name="Kirilenko B.M."/>
            <person name="Davalos L.M."/>
            <person name="Corthals A.P."/>
            <person name="Power M.L."/>
            <person name="Jones G."/>
            <person name="Ransome R.D."/>
            <person name="Dechmann D.K.N."/>
            <person name="Locatelli A.G."/>
            <person name="Puechmaille S.J."/>
            <person name="Fedrigo O."/>
            <person name="Jarvis E.D."/>
            <person name="Hiller M."/>
            <person name="Vernes S.C."/>
            <person name="Myers E.W."/>
            <person name="Teeling E.C."/>
        </authorList>
    </citation>
    <scope>NUCLEOTIDE SEQUENCE [LARGE SCALE GENOMIC DNA]</scope>
    <source>
        <strain evidence="2">MRouAeg1</strain>
        <tissue evidence="2">Muscle</tissue>
    </source>
</reference>
<proteinExistence type="predicted"/>
<gene>
    <name evidence="2" type="ORF">HJG63_020983</name>
</gene>
<dbReference type="AlphaFoldDB" id="A0A7J8FPH1"/>
<comment type="caution">
    <text evidence="2">The sequence shown here is derived from an EMBL/GenBank/DDBJ whole genome shotgun (WGS) entry which is preliminary data.</text>
</comment>
<dbReference type="EMBL" id="JACASE010000007">
    <property type="protein sequence ID" value="KAF6449451.1"/>
    <property type="molecule type" value="Genomic_DNA"/>
</dbReference>
<organism evidence="2 3">
    <name type="scientific">Rousettus aegyptiacus</name>
    <name type="common">Egyptian fruit bat</name>
    <name type="synonym">Pteropus aegyptiacus</name>
    <dbReference type="NCBI Taxonomy" id="9407"/>
    <lineage>
        <taxon>Eukaryota</taxon>
        <taxon>Metazoa</taxon>
        <taxon>Chordata</taxon>
        <taxon>Craniata</taxon>
        <taxon>Vertebrata</taxon>
        <taxon>Euteleostomi</taxon>
        <taxon>Mammalia</taxon>
        <taxon>Eutheria</taxon>
        <taxon>Laurasiatheria</taxon>
        <taxon>Chiroptera</taxon>
        <taxon>Yinpterochiroptera</taxon>
        <taxon>Pteropodoidea</taxon>
        <taxon>Pteropodidae</taxon>
        <taxon>Rousettinae</taxon>
        <taxon>Rousettus</taxon>
    </lineage>
</organism>
<protein>
    <submittedName>
        <fullName evidence="2">Uncharacterized protein</fullName>
    </submittedName>
</protein>
<evidence type="ECO:0000313" key="3">
    <source>
        <dbReference type="Proteomes" id="UP000593571"/>
    </source>
</evidence>